<dbReference type="PANTHER" id="PTHR43223">
    <property type="entry name" value="ALKYL/ARYL-SULFATASE"/>
    <property type="match status" value="1"/>
</dbReference>
<dbReference type="SUPFAM" id="SSF56281">
    <property type="entry name" value="Metallo-hydrolase/oxidoreductase"/>
    <property type="match status" value="1"/>
</dbReference>
<evidence type="ECO:0000256" key="2">
    <source>
        <dbReference type="ARBA" id="ARBA00022801"/>
    </source>
</evidence>
<gene>
    <name evidence="7" type="ORF">PSAKL28_22330</name>
</gene>
<feature type="signal peptide" evidence="5">
    <location>
        <begin position="1"/>
        <end position="21"/>
    </location>
</feature>
<evidence type="ECO:0000256" key="4">
    <source>
        <dbReference type="ARBA" id="ARBA00033751"/>
    </source>
</evidence>
<dbReference type="InterPro" id="IPR038536">
    <property type="entry name" value="Alkyl/aryl-sulf_dimr_sf"/>
</dbReference>
<dbReference type="KEGG" id="palk:PSAKL28_22330"/>
<dbReference type="InterPro" id="IPR029228">
    <property type="entry name" value="Alkyl_sulf_dimr"/>
</dbReference>
<dbReference type="CDD" id="cd07710">
    <property type="entry name" value="arylsulfatase_Sdsa1-like_MBL-fold"/>
    <property type="match status" value="1"/>
</dbReference>
<dbReference type="InterPro" id="IPR029229">
    <property type="entry name" value="Alkyl_sulf_C"/>
</dbReference>
<dbReference type="Pfam" id="PF14863">
    <property type="entry name" value="Alkyl_sulf_dimr"/>
    <property type="match status" value="1"/>
</dbReference>
<dbReference type="FunFam" id="3.60.15.30:FF:000001">
    <property type="entry name" value="Alkyl/aryl-sulfatase BDS1"/>
    <property type="match status" value="1"/>
</dbReference>
<dbReference type="Gene3D" id="3.30.1050.10">
    <property type="entry name" value="SCP2 sterol-binding domain"/>
    <property type="match status" value="1"/>
</dbReference>
<evidence type="ECO:0000256" key="3">
    <source>
        <dbReference type="ARBA" id="ARBA00022833"/>
    </source>
</evidence>
<sequence>MRYSLAALATAIALSSAPSWAAEVASTNPAKAASPTTAAVNQAVLKALPFEDRADYDAARKGLVAAFEGQVKNADGKPVWDTHQYDFLKQAQAPDSVNPSLWRIAQLNANAGLFQVTDKVYQIRGIDLANMTIIEGDDGLIIIDPLYVTETAKAGLELYYQNRPRKPVVAVIYSHSHIDHFGGVRGVVDEADVKAGKVRIYAPDGFMEHAIQENVLAGTAMFRRGMYQSGGAVPRTERGQVDTGIGKGAPIGGTISLIAPTDLIVQPLESHDIAGVQFEFQLTPGTEAPSEMNVYLPQLKALSMSENAVMSMHNVLTPRGAEVRDAKAWSKFIDDSLVRYGDKAQVMFAQHNWPTWGGEGIRSMLADQRDMYAFINNRTLHLLNQGMTPLEIADAVKKLPGELDHKWYARGYYGTLSFNTRAVYQRYLGFYDGNPANLDPLPPVESGKHYVQAMGGAGKVLELMRTAMQQGDYRWAAQLGNHLVFAEPDNKAAREAQADALEQLGYRSESAIWRNMYLTAVQELRQLAPQQGARGSADLVRAATPTMFMDILSVRMDSDKAQGHDMTLNWDFDDLDQHFALTLRNGVLTYREHSSHAQADATVKMSKAVLDQISLRQLDFPTAIKQGDIKLEGDAERFKAMLGMLASFQPTFNVVTP</sequence>
<dbReference type="Pfam" id="PF14864">
    <property type="entry name" value="Alkyl_sulf_C"/>
    <property type="match status" value="1"/>
</dbReference>
<dbReference type="eggNOG" id="COG2015">
    <property type="taxonomic scope" value="Bacteria"/>
</dbReference>
<feature type="chain" id="PRO_5001718215" evidence="5">
    <location>
        <begin position="22"/>
        <end position="657"/>
    </location>
</feature>
<organism evidence="7 8">
    <name type="scientific">Pseudomonas alkylphenolica</name>
    <dbReference type="NCBI Taxonomy" id="237609"/>
    <lineage>
        <taxon>Bacteria</taxon>
        <taxon>Pseudomonadati</taxon>
        <taxon>Pseudomonadota</taxon>
        <taxon>Gammaproteobacteria</taxon>
        <taxon>Pseudomonadales</taxon>
        <taxon>Pseudomonadaceae</taxon>
        <taxon>Pseudomonas</taxon>
    </lineage>
</organism>
<comment type="similarity">
    <text evidence="4">Belongs to the metallo-beta-lactamase superfamily. Type III sulfatase family.</text>
</comment>
<dbReference type="Gene3D" id="1.25.40.880">
    <property type="entry name" value="Alkyl sulfatase, dimerisation domain"/>
    <property type="match status" value="1"/>
</dbReference>
<evidence type="ECO:0000259" key="6">
    <source>
        <dbReference type="SMART" id="SM00849"/>
    </source>
</evidence>
<feature type="domain" description="Metallo-beta-lactamase" evidence="6">
    <location>
        <begin position="128"/>
        <end position="351"/>
    </location>
</feature>
<dbReference type="RefSeq" id="WP_038610235.1">
    <property type="nucleotide sequence ID" value="NZ_CP009048.1"/>
</dbReference>
<dbReference type="SMART" id="SM00849">
    <property type="entry name" value="Lactamase_B"/>
    <property type="match status" value="1"/>
</dbReference>
<dbReference type="Proteomes" id="UP000028931">
    <property type="component" value="Chromosome"/>
</dbReference>
<dbReference type="AlphaFoldDB" id="A0A077FC56"/>
<protein>
    <submittedName>
        <fullName evidence="7">Alkyl sulfatase-like hydrolase</fullName>
    </submittedName>
</protein>
<evidence type="ECO:0000256" key="1">
    <source>
        <dbReference type="ARBA" id="ARBA00022723"/>
    </source>
</evidence>
<reference evidence="7 8" key="1">
    <citation type="submission" date="2014-07" db="EMBL/GenBank/DDBJ databases">
        <authorList>
            <person name="Lee K."/>
            <person name="Lim J.Y."/>
            <person name="Hwang I."/>
        </authorList>
    </citation>
    <scope>NUCLEOTIDE SEQUENCE [LARGE SCALE GENOMIC DNA]</scope>
    <source>
        <strain evidence="7 8">KL28</strain>
    </source>
</reference>
<keyword evidence="3" id="KW-0862">Zinc</keyword>
<keyword evidence="1" id="KW-0479">Metal-binding</keyword>
<keyword evidence="5" id="KW-0732">Signal</keyword>
<evidence type="ECO:0000313" key="7">
    <source>
        <dbReference type="EMBL" id="AIL61449.1"/>
    </source>
</evidence>
<dbReference type="Gene3D" id="3.60.15.30">
    <property type="entry name" value="Metallo-beta-lactamase domain"/>
    <property type="match status" value="1"/>
</dbReference>
<dbReference type="Pfam" id="PF00753">
    <property type="entry name" value="Lactamase_B"/>
    <property type="match status" value="1"/>
</dbReference>
<evidence type="ECO:0000313" key="8">
    <source>
        <dbReference type="Proteomes" id="UP000028931"/>
    </source>
</evidence>
<dbReference type="OrthoDB" id="9815874at2"/>
<dbReference type="InterPro" id="IPR001279">
    <property type="entry name" value="Metallo-B-lactamas"/>
</dbReference>
<evidence type="ECO:0000256" key="5">
    <source>
        <dbReference type="SAM" id="SignalP"/>
    </source>
</evidence>
<dbReference type="SUPFAM" id="SSF55718">
    <property type="entry name" value="SCP-like"/>
    <property type="match status" value="1"/>
</dbReference>
<proteinExistence type="inferred from homology"/>
<dbReference type="GO" id="GO:0046872">
    <property type="term" value="F:metal ion binding"/>
    <property type="evidence" value="ECO:0007669"/>
    <property type="project" value="UniProtKB-KW"/>
</dbReference>
<dbReference type="GO" id="GO:0046983">
    <property type="term" value="F:protein dimerization activity"/>
    <property type="evidence" value="ECO:0007669"/>
    <property type="project" value="InterPro"/>
</dbReference>
<dbReference type="HOGENOM" id="CLU_014655_1_0_6"/>
<dbReference type="InterPro" id="IPR036866">
    <property type="entry name" value="RibonucZ/Hydroxyglut_hydro"/>
</dbReference>
<dbReference type="InterPro" id="IPR044097">
    <property type="entry name" value="Bds1/SdsA1_MBL-fold"/>
</dbReference>
<dbReference type="InterPro" id="IPR036527">
    <property type="entry name" value="SCP2_sterol-bd_dom_sf"/>
</dbReference>
<keyword evidence="2 7" id="KW-0378">Hydrolase</keyword>
<dbReference type="PANTHER" id="PTHR43223:SF1">
    <property type="entry name" value="ALKYL_ARYL-SULFATASE BDS1"/>
    <property type="match status" value="1"/>
</dbReference>
<dbReference type="GO" id="GO:0018741">
    <property type="term" value="F:linear primary-alkylsulfatase activity"/>
    <property type="evidence" value="ECO:0007669"/>
    <property type="project" value="InterPro"/>
</dbReference>
<dbReference type="GO" id="GO:0018909">
    <property type="term" value="P:dodecyl sulfate metabolic process"/>
    <property type="evidence" value="ECO:0007669"/>
    <property type="project" value="InterPro"/>
</dbReference>
<name>A0A077FC56_9PSED</name>
<accession>A0A077FC56</accession>
<dbReference type="InterPro" id="IPR052195">
    <property type="entry name" value="Bact_Alkyl/Aryl-Sulfatase"/>
</dbReference>
<dbReference type="EMBL" id="CP009048">
    <property type="protein sequence ID" value="AIL61449.1"/>
    <property type="molecule type" value="Genomic_DNA"/>
</dbReference>